<dbReference type="AlphaFoldDB" id="A0A6A5HRM0"/>
<dbReference type="PANTHER" id="PTHR47143:SF1">
    <property type="entry name" value="ION_TRANS DOMAIN-CONTAINING PROTEIN"/>
    <property type="match status" value="1"/>
</dbReference>
<evidence type="ECO:0000256" key="2">
    <source>
        <dbReference type="ARBA" id="ARBA00022737"/>
    </source>
</evidence>
<keyword evidence="7" id="KW-1133">Transmembrane helix</keyword>
<keyword evidence="7" id="KW-0812">Transmembrane</keyword>
<dbReference type="Proteomes" id="UP000483820">
    <property type="component" value="Chromosome I"/>
</dbReference>
<sequence length="481" mass="55747">MRNPKDEEVPLRERGDNDEITLEFCNQRSRIRRNKAEDSTTFMFNYLRDPEEGETLNWRELRKLKAGKKWGVIRHPYILNYINQKLIDCALFYSLHILAFLVFFLLLAWHVFSRNMFKDFLISIFTGVFFMFLVLKGTIKARVTKNISTWFIIAFCFNLFTYAATMAYVWFPTVFSYDDFHMEVKKIVTWFLPIIAIISAWANLLYIMRKSPFGIYIFMMTRILRSFAHIATIWIPTLIAFSFAFLLIMRDTGVKPWPLIDQQAANMTMVQTMLVILQAVTKTSTMMIGEVDANDILDTNQWIPSILVLVFEIITVILLMNLMVSLAVGDVTYLKNTAQDKILKIKVNFVIEALQLSEQFQNNLFRLHTNLTPNVLVIMDDGSYISTFDEFPRVAPVAVSDEAFKISFMESGMRLRIKTTSGKVKTATVSRCDIECIESTESGIPVIMSTPDSRVYENEDTYWTGFAKWLIGLDWAGYLDI</sequence>
<feature type="transmembrane region" description="Helical" evidence="7">
    <location>
        <begin position="90"/>
        <end position="111"/>
    </location>
</feature>
<evidence type="ECO:0000256" key="1">
    <source>
        <dbReference type="ARBA" id="ARBA00022448"/>
    </source>
</evidence>
<accession>A0A6A5HRM0</accession>
<dbReference type="GO" id="GO:0022857">
    <property type="term" value="F:transmembrane transporter activity"/>
    <property type="evidence" value="ECO:0007669"/>
    <property type="project" value="TreeGrafter"/>
</dbReference>
<evidence type="ECO:0008006" key="9">
    <source>
        <dbReference type="Google" id="ProtNLM"/>
    </source>
</evidence>
<keyword evidence="3" id="KW-0040">ANK repeat</keyword>
<dbReference type="CTD" id="9799262"/>
<dbReference type="GO" id="GO:0034220">
    <property type="term" value="P:monoatomic ion transmembrane transport"/>
    <property type="evidence" value="ECO:0007669"/>
    <property type="project" value="UniProtKB-KW"/>
</dbReference>
<keyword evidence="2" id="KW-0677">Repeat</keyword>
<proteinExistence type="predicted"/>
<name>A0A6A5HRM0_CAERE</name>
<dbReference type="EMBL" id="WUAV01000001">
    <property type="protein sequence ID" value="KAF1768392.1"/>
    <property type="molecule type" value="Genomic_DNA"/>
</dbReference>
<dbReference type="KEGG" id="crq:GCK72_000204"/>
<feature type="transmembrane region" description="Helical" evidence="7">
    <location>
        <begin position="147"/>
        <end position="171"/>
    </location>
</feature>
<dbReference type="GO" id="GO:1902495">
    <property type="term" value="C:transmembrane transporter complex"/>
    <property type="evidence" value="ECO:0007669"/>
    <property type="project" value="TreeGrafter"/>
</dbReference>
<evidence type="ECO:0000256" key="7">
    <source>
        <dbReference type="SAM" id="Phobius"/>
    </source>
</evidence>
<evidence type="ECO:0000256" key="6">
    <source>
        <dbReference type="ARBA" id="ARBA00023303"/>
    </source>
</evidence>
<organism evidence="8">
    <name type="scientific">Caenorhabditis remanei</name>
    <name type="common">Caenorhabditis vulgaris</name>
    <dbReference type="NCBI Taxonomy" id="31234"/>
    <lineage>
        <taxon>Eukaryota</taxon>
        <taxon>Metazoa</taxon>
        <taxon>Ecdysozoa</taxon>
        <taxon>Nematoda</taxon>
        <taxon>Chromadorea</taxon>
        <taxon>Rhabditida</taxon>
        <taxon>Rhabditina</taxon>
        <taxon>Rhabditomorpha</taxon>
        <taxon>Rhabditoidea</taxon>
        <taxon>Rhabditidae</taxon>
        <taxon>Peloderinae</taxon>
        <taxon>Caenorhabditis</taxon>
    </lineage>
</organism>
<gene>
    <name evidence="8" type="ORF">GCK72_000204</name>
</gene>
<keyword evidence="5" id="KW-0325">Glycoprotein</keyword>
<evidence type="ECO:0000256" key="3">
    <source>
        <dbReference type="ARBA" id="ARBA00023043"/>
    </source>
</evidence>
<dbReference type="InterPro" id="IPR052076">
    <property type="entry name" value="TRP_cation_channel"/>
</dbReference>
<feature type="transmembrane region" description="Helical" evidence="7">
    <location>
        <begin position="187"/>
        <end position="206"/>
    </location>
</feature>
<feature type="transmembrane region" description="Helical" evidence="7">
    <location>
        <begin position="117"/>
        <end position="135"/>
    </location>
</feature>
<dbReference type="RefSeq" id="XP_003092273.2">
    <property type="nucleotide sequence ID" value="XM_003092225.2"/>
</dbReference>
<keyword evidence="7" id="KW-0472">Membrane</keyword>
<feature type="transmembrane region" description="Helical" evidence="7">
    <location>
        <begin position="227"/>
        <end position="249"/>
    </location>
</feature>
<keyword evidence="6" id="KW-0407">Ion channel</keyword>
<evidence type="ECO:0000256" key="4">
    <source>
        <dbReference type="ARBA" id="ARBA00023065"/>
    </source>
</evidence>
<keyword evidence="4" id="KW-0406">Ion transport</keyword>
<protein>
    <recommendedName>
        <fullName evidence="9">Ion transport domain-containing protein</fullName>
    </recommendedName>
</protein>
<keyword evidence="1" id="KW-0813">Transport</keyword>
<dbReference type="GeneID" id="9799262"/>
<comment type="caution">
    <text evidence="8">The sequence shown here is derived from an EMBL/GenBank/DDBJ whole genome shotgun (WGS) entry which is preliminary data.</text>
</comment>
<evidence type="ECO:0000313" key="8">
    <source>
        <dbReference type="EMBL" id="KAF1768392.1"/>
    </source>
</evidence>
<evidence type="ECO:0000256" key="5">
    <source>
        <dbReference type="ARBA" id="ARBA00023180"/>
    </source>
</evidence>
<feature type="transmembrane region" description="Helical" evidence="7">
    <location>
        <begin position="302"/>
        <end position="328"/>
    </location>
</feature>
<dbReference type="PANTHER" id="PTHR47143">
    <property type="entry name" value="TRANSIENT RECEPTOR POTENTIAL CATION CHANNEL PROTEIN PAINLESS"/>
    <property type="match status" value="1"/>
</dbReference>
<reference evidence="8" key="1">
    <citation type="submission" date="2019-12" db="EMBL/GenBank/DDBJ databases">
        <title>Chromosome-level assembly of the Caenorhabditis remanei genome.</title>
        <authorList>
            <person name="Teterina A.A."/>
            <person name="Willis J.H."/>
            <person name="Phillips P.C."/>
        </authorList>
    </citation>
    <scope>NUCLEOTIDE SEQUENCE [LARGE SCALE GENOMIC DNA]</scope>
    <source>
        <strain evidence="8">PX506</strain>
        <tissue evidence="8">Whole organism</tissue>
    </source>
</reference>